<gene>
    <name evidence="7" type="ORF">NEZAVI_LOCUS4765</name>
</gene>
<reference evidence="7" key="1">
    <citation type="submission" date="2022-01" db="EMBL/GenBank/DDBJ databases">
        <authorList>
            <person name="King R."/>
        </authorList>
    </citation>
    <scope>NUCLEOTIDE SEQUENCE</scope>
</reference>
<dbReference type="AlphaFoldDB" id="A0A9P0H3G5"/>
<dbReference type="Gene3D" id="3.30.40.10">
    <property type="entry name" value="Zinc/RING finger domain, C3HC4 (zinc finger)"/>
    <property type="match status" value="1"/>
</dbReference>
<feature type="domain" description="RING-type" evidence="6">
    <location>
        <begin position="61"/>
        <end position="106"/>
    </location>
</feature>
<dbReference type="InterPro" id="IPR038896">
    <property type="entry name" value="RNF170"/>
</dbReference>
<proteinExistence type="predicted"/>
<sequence>MIEGFGSDVYIGLFVGIISFILIFKLLHWIFGDRNGSVQLIDEVNEVEDGVRPPIYNPNCCPICLCGQSLALETNCGHLYCGTCLQMHYLITSRGDSSGFLCAMCRQRVVLIFICFNQEEWQRPVDHNNLQARDDVLRFVRMYNRIVRNDLTMYWLLYGCHYKQSLNEEQTGQ</sequence>
<evidence type="ECO:0000256" key="4">
    <source>
        <dbReference type="PROSITE-ProRule" id="PRU00175"/>
    </source>
</evidence>
<evidence type="ECO:0000256" key="1">
    <source>
        <dbReference type="ARBA" id="ARBA00022723"/>
    </source>
</evidence>
<name>A0A9P0H3G5_NEZVI</name>
<keyword evidence="2 4" id="KW-0863">Zinc-finger</keyword>
<organism evidence="7 8">
    <name type="scientific">Nezara viridula</name>
    <name type="common">Southern green stink bug</name>
    <name type="synonym">Cimex viridulus</name>
    <dbReference type="NCBI Taxonomy" id="85310"/>
    <lineage>
        <taxon>Eukaryota</taxon>
        <taxon>Metazoa</taxon>
        <taxon>Ecdysozoa</taxon>
        <taxon>Arthropoda</taxon>
        <taxon>Hexapoda</taxon>
        <taxon>Insecta</taxon>
        <taxon>Pterygota</taxon>
        <taxon>Neoptera</taxon>
        <taxon>Paraneoptera</taxon>
        <taxon>Hemiptera</taxon>
        <taxon>Heteroptera</taxon>
        <taxon>Panheteroptera</taxon>
        <taxon>Pentatomomorpha</taxon>
        <taxon>Pentatomoidea</taxon>
        <taxon>Pentatomidae</taxon>
        <taxon>Pentatominae</taxon>
        <taxon>Nezara</taxon>
    </lineage>
</organism>
<dbReference type="SMART" id="SM00184">
    <property type="entry name" value="RING"/>
    <property type="match status" value="1"/>
</dbReference>
<evidence type="ECO:0000313" key="7">
    <source>
        <dbReference type="EMBL" id="CAH1394231.1"/>
    </source>
</evidence>
<evidence type="ECO:0000256" key="5">
    <source>
        <dbReference type="SAM" id="Phobius"/>
    </source>
</evidence>
<dbReference type="PANTHER" id="PTHR22894">
    <property type="entry name" value="RING-TYPE DOMAIN-CONTAINING PROTEIN"/>
    <property type="match status" value="1"/>
</dbReference>
<feature type="transmembrane region" description="Helical" evidence="5">
    <location>
        <begin position="9"/>
        <end position="31"/>
    </location>
</feature>
<dbReference type="GO" id="GO:0061630">
    <property type="term" value="F:ubiquitin protein ligase activity"/>
    <property type="evidence" value="ECO:0007669"/>
    <property type="project" value="InterPro"/>
</dbReference>
<dbReference type="PROSITE" id="PS00518">
    <property type="entry name" value="ZF_RING_1"/>
    <property type="match status" value="1"/>
</dbReference>
<dbReference type="OrthoDB" id="9049620at2759"/>
<dbReference type="GO" id="GO:0008270">
    <property type="term" value="F:zinc ion binding"/>
    <property type="evidence" value="ECO:0007669"/>
    <property type="project" value="UniProtKB-KW"/>
</dbReference>
<keyword evidence="3" id="KW-0862">Zinc</keyword>
<evidence type="ECO:0000313" key="8">
    <source>
        <dbReference type="Proteomes" id="UP001152798"/>
    </source>
</evidence>
<dbReference type="InterPro" id="IPR001841">
    <property type="entry name" value="Znf_RING"/>
</dbReference>
<keyword evidence="5" id="KW-1133">Transmembrane helix</keyword>
<protein>
    <recommendedName>
        <fullName evidence="6">RING-type domain-containing protein</fullName>
    </recommendedName>
</protein>
<dbReference type="InterPro" id="IPR013083">
    <property type="entry name" value="Znf_RING/FYVE/PHD"/>
</dbReference>
<keyword evidence="1" id="KW-0479">Metal-binding</keyword>
<dbReference type="InterPro" id="IPR017907">
    <property type="entry name" value="Znf_RING_CS"/>
</dbReference>
<accession>A0A9P0H3G5</accession>
<keyword evidence="5" id="KW-0472">Membrane</keyword>
<evidence type="ECO:0000259" key="6">
    <source>
        <dbReference type="PROSITE" id="PS50089"/>
    </source>
</evidence>
<dbReference type="EMBL" id="OV725078">
    <property type="protein sequence ID" value="CAH1394231.1"/>
    <property type="molecule type" value="Genomic_DNA"/>
</dbReference>
<keyword evidence="8" id="KW-1185">Reference proteome</keyword>
<keyword evidence="5" id="KW-0812">Transmembrane</keyword>
<evidence type="ECO:0000256" key="3">
    <source>
        <dbReference type="ARBA" id="ARBA00022833"/>
    </source>
</evidence>
<dbReference type="PANTHER" id="PTHR22894:SF5">
    <property type="entry name" value="RING-TYPE DOMAIN-CONTAINING PROTEIN"/>
    <property type="match status" value="1"/>
</dbReference>
<dbReference type="PROSITE" id="PS50089">
    <property type="entry name" value="ZF_RING_2"/>
    <property type="match status" value="1"/>
</dbReference>
<evidence type="ECO:0000256" key="2">
    <source>
        <dbReference type="ARBA" id="ARBA00022771"/>
    </source>
</evidence>
<dbReference type="Proteomes" id="UP001152798">
    <property type="component" value="Chromosome 2"/>
</dbReference>
<dbReference type="SUPFAM" id="SSF57850">
    <property type="entry name" value="RING/U-box"/>
    <property type="match status" value="1"/>
</dbReference>